<feature type="region of interest" description="Disordered" evidence="1">
    <location>
        <begin position="42"/>
        <end position="79"/>
    </location>
</feature>
<evidence type="ECO:0000256" key="1">
    <source>
        <dbReference type="SAM" id="MobiDB-lite"/>
    </source>
</evidence>
<keyword evidence="4" id="KW-1185">Reference proteome</keyword>
<dbReference type="Proteomes" id="UP000746535">
    <property type="component" value="Unassembled WGS sequence"/>
</dbReference>
<accession>A0ABX0YC80</accession>
<feature type="chain" id="PRO_5047308067" description="Secreted protein" evidence="2">
    <location>
        <begin position="20"/>
        <end position="79"/>
    </location>
</feature>
<organism evidence="3 4">
    <name type="scientific">Pseudomonas quercus</name>
    <dbReference type="NCBI Taxonomy" id="2722792"/>
    <lineage>
        <taxon>Bacteria</taxon>
        <taxon>Pseudomonadati</taxon>
        <taxon>Pseudomonadota</taxon>
        <taxon>Gammaproteobacteria</taxon>
        <taxon>Pseudomonadales</taxon>
        <taxon>Pseudomonadaceae</taxon>
        <taxon>Pseudomonas</taxon>
    </lineage>
</organism>
<evidence type="ECO:0008006" key="5">
    <source>
        <dbReference type="Google" id="ProtNLM"/>
    </source>
</evidence>
<name>A0ABX0YC80_9PSED</name>
<evidence type="ECO:0000256" key="2">
    <source>
        <dbReference type="SAM" id="SignalP"/>
    </source>
</evidence>
<reference evidence="3 4" key="1">
    <citation type="submission" date="2020-03" db="EMBL/GenBank/DDBJ databases">
        <authorList>
            <person name="Wang L."/>
            <person name="He N."/>
            <person name="Li Y."/>
            <person name="Fang Y."/>
            <person name="Zhang F."/>
        </authorList>
    </citation>
    <scope>NUCLEOTIDE SEQUENCE [LARGE SCALE GENOMIC DNA]</scope>
    <source>
        <strain evidence="4">hsmgli-8</strain>
    </source>
</reference>
<feature type="signal peptide" evidence="2">
    <location>
        <begin position="1"/>
        <end position="19"/>
    </location>
</feature>
<evidence type="ECO:0000313" key="4">
    <source>
        <dbReference type="Proteomes" id="UP000746535"/>
    </source>
</evidence>
<gene>
    <name evidence="3" type="ORF">HBH25_03070</name>
</gene>
<sequence length="79" mass="7685">MLSVLSVALLCAQSLTVLAAGAATDVAATSGQAVREAVEAKRDQASGVSKVAPASKAGPATVLDAPVVTDDAPAQAQQP</sequence>
<evidence type="ECO:0000313" key="3">
    <source>
        <dbReference type="EMBL" id="NJO99845.1"/>
    </source>
</evidence>
<protein>
    <recommendedName>
        <fullName evidence="5">Secreted protein</fullName>
    </recommendedName>
</protein>
<comment type="caution">
    <text evidence="3">The sequence shown here is derived from an EMBL/GenBank/DDBJ whole genome shotgun (WGS) entry which is preliminary data.</text>
</comment>
<dbReference type="RefSeq" id="WP_168081482.1">
    <property type="nucleotide sequence ID" value="NZ_JAAVJI010000001.1"/>
</dbReference>
<proteinExistence type="predicted"/>
<keyword evidence="2" id="KW-0732">Signal</keyword>
<dbReference type="EMBL" id="JAAVJI010000001">
    <property type="protein sequence ID" value="NJO99845.1"/>
    <property type="molecule type" value="Genomic_DNA"/>
</dbReference>